<evidence type="ECO:0008006" key="5">
    <source>
        <dbReference type="Google" id="ProtNLM"/>
    </source>
</evidence>
<proteinExistence type="predicted"/>
<organism evidence="2 4">
    <name type="scientific">Kaistella antarctica</name>
    <dbReference type="NCBI Taxonomy" id="266748"/>
    <lineage>
        <taxon>Bacteria</taxon>
        <taxon>Pseudomonadati</taxon>
        <taxon>Bacteroidota</taxon>
        <taxon>Flavobacteriia</taxon>
        <taxon>Flavobacteriales</taxon>
        <taxon>Weeksellaceae</taxon>
        <taxon>Chryseobacterium group</taxon>
        <taxon>Kaistella</taxon>
    </lineage>
</organism>
<dbReference type="RefSeq" id="WP_051803651.1">
    <property type="nucleotide sequence ID" value="NZ_FOIX01000001.1"/>
</dbReference>
<evidence type="ECO:0000313" key="3">
    <source>
        <dbReference type="Proteomes" id="UP000028349"/>
    </source>
</evidence>
<sequence length="186" mass="21322">MKKAFILLSVLSFLIHDAQLSKVAELNHTYNQQAKEISEKYQKVYNIERKKEEVKIIMDRLDGYELAIKEIQKAEKKVDVMIYQSQVTKQPEYETGINGFRSLISHNFDTDAVTIEGGVARTIARFLVDENGNVSNVTAIGDYREFNLLTIITLYDILNKGKWKPAEYNGIPVRSVLSVPLTMQFE</sequence>
<dbReference type="OrthoDB" id="1245168at2"/>
<dbReference type="EMBL" id="LR134441">
    <property type="protein sequence ID" value="VEI00776.1"/>
    <property type="molecule type" value="Genomic_DNA"/>
</dbReference>
<protein>
    <recommendedName>
        <fullName evidence="5">TonB C-terminal domain-containing protein</fullName>
    </recommendedName>
</protein>
<evidence type="ECO:0000313" key="4">
    <source>
        <dbReference type="Proteomes" id="UP000270036"/>
    </source>
</evidence>
<dbReference type="KEGG" id="cant:NCTC13489_02329"/>
<dbReference type="Proteomes" id="UP000270036">
    <property type="component" value="Chromosome"/>
</dbReference>
<evidence type="ECO:0000313" key="2">
    <source>
        <dbReference type="EMBL" id="VEI00776.1"/>
    </source>
</evidence>
<reference evidence="2 4" key="2">
    <citation type="submission" date="2018-12" db="EMBL/GenBank/DDBJ databases">
        <authorList>
            <consortium name="Pathogen Informatics"/>
        </authorList>
    </citation>
    <scope>NUCLEOTIDE SEQUENCE [LARGE SCALE GENOMIC DNA]</scope>
    <source>
        <strain evidence="2 4">NCTC13489</strain>
    </source>
</reference>
<gene>
    <name evidence="1" type="ORF">HY04_06585</name>
    <name evidence="2" type="ORF">NCTC13489_02329</name>
</gene>
<name>A0A3S4WTU8_9FLAO</name>
<dbReference type="STRING" id="266748.HY04_06585"/>
<dbReference type="EMBL" id="JPEP01000002">
    <property type="protein sequence ID" value="KEY18182.1"/>
    <property type="molecule type" value="Genomic_DNA"/>
</dbReference>
<dbReference type="Proteomes" id="UP000028349">
    <property type="component" value="Unassembled WGS sequence"/>
</dbReference>
<accession>A0A3S4WTU8</accession>
<keyword evidence="3" id="KW-1185">Reference proteome</keyword>
<dbReference type="AlphaFoldDB" id="A0A3S4WTU8"/>
<reference evidence="1 3" key="1">
    <citation type="submission" date="2014-07" db="EMBL/GenBank/DDBJ databases">
        <authorList>
            <person name="Pisani N.G."/>
            <person name="Newman J.D."/>
        </authorList>
    </citation>
    <scope>NUCLEOTIDE SEQUENCE [LARGE SCALE GENOMIC DNA]</scope>
    <source>
        <strain evidence="1 3">LMG 24720</strain>
    </source>
</reference>
<evidence type="ECO:0000313" key="1">
    <source>
        <dbReference type="EMBL" id="KEY18182.1"/>
    </source>
</evidence>